<evidence type="ECO:0000259" key="4">
    <source>
        <dbReference type="Pfam" id="PF14432"/>
    </source>
</evidence>
<accession>A0A9Q0HAA2</accession>
<dbReference type="PANTHER" id="PTHR47926:SF529">
    <property type="entry name" value="TETRATRICOPEPTIDE-LIKE HELICAL DOMAIN SUPERFAMILY"/>
    <property type="match status" value="1"/>
</dbReference>
<dbReference type="EMBL" id="JAMYWD010000008">
    <property type="protein sequence ID" value="KAJ4962144.1"/>
    <property type="molecule type" value="Genomic_DNA"/>
</dbReference>
<dbReference type="Pfam" id="PF20430">
    <property type="entry name" value="Eplus_motif"/>
    <property type="match status" value="1"/>
</dbReference>
<evidence type="ECO:0000313" key="6">
    <source>
        <dbReference type="Proteomes" id="UP001141806"/>
    </source>
</evidence>
<feature type="repeat" description="PPR" evidence="3">
    <location>
        <begin position="336"/>
        <end position="370"/>
    </location>
</feature>
<dbReference type="OrthoDB" id="1215332at2759"/>
<dbReference type="PANTHER" id="PTHR47926">
    <property type="entry name" value="PENTATRICOPEPTIDE REPEAT-CONTAINING PROTEIN"/>
    <property type="match status" value="1"/>
</dbReference>
<dbReference type="Gene3D" id="1.25.40.10">
    <property type="entry name" value="Tetratricopeptide repeat domain"/>
    <property type="match status" value="4"/>
</dbReference>
<feature type="repeat" description="PPR" evidence="3">
    <location>
        <begin position="95"/>
        <end position="129"/>
    </location>
</feature>
<name>A0A9Q0HAA2_9MAGN</name>
<feature type="repeat" description="PPR" evidence="3">
    <location>
        <begin position="203"/>
        <end position="233"/>
    </location>
</feature>
<dbReference type="Proteomes" id="UP001141806">
    <property type="component" value="Unassembled WGS sequence"/>
</dbReference>
<dbReference type="InterPro" id="IPR046960">
    <property type="entry name" value="PPR_At4g14850-like_plant"/>
</dbReference>
<protein>
    <recommendedName>
        <fullName evidence="4">DYW domain-containing protein</fullName>
    </recommendedName>
</protein>
<dbReference type="Pfam" id="PF01535">
    <property type="entry name" value="PPR"/>
    <property type="match status" value="3"/>
</dbReference>
<evidence type="ECO:0000256" key="3">
    <source>
        <dbReference type="PROSITE-ProRule" id="PRU00708"/>
    </source>
</evidence>
<comment type="similarity">
    <text evidence="1">Belongs to the PPR family. PCMP-H subfamily.</text>
</comment>
<comment type="caution">
    <text evidence="5">The sequence shown here is derived from an EMBL/GenBank/DDBJ whole genome shotgun (WGS) entry which is preliminary data.</text>
</comment>
<dbReference type="InterPro" id="IPR046848">
    <property type="entry name" value="E_motif"/>
</dbReference>
<dbReference type="GO" id="GO:0009451">
    <property type="term" value="P:RNA modification"/>
    <property type="evidence" value="ECO:0007669"/>
    <property type="project" value="InterPro"/>
</dbReference>
<evidence type="ECO:0000256" key="2">
    <source>
        <dbReference type="ARBA" id="ARBA00022737"/>
    </source>
</evidence>
<evidence type="ECO:0000256" key="1">
    <source>
        <dbReference type="ARBA" id="ARBA00006643"/>
    </source>
</evidence>
<dbReference type="Pfam" id="PF13041">
    <property type="entry name" value="PPR_2"/>
    <property type="match status" value="2"/>
</dbReference>
<reference evidence="5" key="1">
    <citation type="journal article" date="2023" name="Plant J.">
        <title>The genome of the king protea, Protea cynaroides.</title>
        <authorList>
            <person name="Chang J."/>
            <person name="Duong T.A."/>
            <person name="Schoeman C."/>
            <person name="Ma X."/>
            <person name="Roodt D."/>
            <person name="Barker N."/>
            <person name="Li Z."/>
            <person name="Van de Peer Y."/>
            <person name="Mizrachi E."/>
        </authorList>
    </citation>
    <scope>NUCLEOTIDE SEQUENCE</scope>
    <source>
        <tissue evidence="5">Young leaves</tissue>
    </source>
</reference>
<dbReference type="FunFam" id="1.25.40.10:FF:000690">
    <property type="entry name" value="Pentatricopeptide repeat-containing protein"/>
    <property type="match status" value="1"/>
</dbReference>
<evidence type="ECO:0000313" key="5">
    <source>
        <dbReference type="EMBL" id="KAJ4962144.1"/>
    </source>
</evidence>
<sequence>MHSATPPLPSLLKQKQLSCNGNPITRTPPRIPADVFLAQKNSQNIQETQQLHAQLIVSGLLNRHPAATKKLIESYALIPNINYASSVFESINSPSIFMYNTMIRCLILSNLPFHSVILYQRMFSDGVVPDNHTYTFVLKACSKATSLFEGKQVHCQILKASLKPSPATTHIHSSLIHMYANANDLCSAERVLLEFFKENGNEDTLVLNSMLTGYVRNGCVGNARQVFERMSVKDDASWSAMISGFAHNGMYVEALDVFREMIVSGTMPPNESALVSLLSACAQLGALNQGRWIHAYVKRSRIKLSVRLCTALVDLYAKCGSVDNGYQVFEKIPRRDVVAWGVMISGLAMHGRAEECFKLFDEMLAEGIHPNAIIFVAILSACSHAGCVEAGCYYFERMSREFGIKPSIEHYGCMVDLLGRAGCLAEAEELIVSMPEKPNAIIWGALLGACRIHKDLRRGERAFRQLIELEPRSGDRFKLAGHMFAATGEEVDAMKVRKLIKGKELQTTQGCSFIEIDGRVHEFVVGDINHSEAREIYLMLEEMMKKIEKAGFIASGEGVVDMEEEEKEEALRLSRHSERLAIAYGLLNSKANTPIRVINNLRVCGDCHLAIRFISKEFRRKIVLRDRNRFHVFTGGECSCKDYW</sequence>
<proteinExistence type="inferred from homology"/>
<dbReference type="GO" id="GO:0008270">
    <property type="term" value="F:zinc ion binding"/>
    <property type="evidence" value="ECO:0007669"/>
    <property type="project" value="InterPro"/>
</dbReference>
<dbReference type="Pfam" id="PF14432">
    <property type="entry name" value="DYW_deaminase"/>
    <property type="match status" value="1"/>
</dbReference>
<dbReference type="GO" id="GO:0003729">
    <property type="term" value="F:mRNA binding"/>
    <property type="evidence" value="ECO:0007669"/>
    <property type="project" value="UniProtKB-ARBA"/>
</dbReference>
<dbReference type="Pfam" id="PF20431">
    <property type="entry name" value="E_motif"/>
    <property type="match status" value="1"/>
</dbReference>
<dbReference type="FunFam" id="1.25.40.10:FF:000333">
    <property type="entry name" value="Pentatricopeptide repeat-containing protein"/>
    <property type="match status" value="1"/>
</dbReference>
<dbReference type="NCBIfam" id="TIGR00756">
    <property type="entry name" value="PPR"/>
    <property type="match status" value="4"/>
</dbReference>
<dbReference type="InterPro" id="IPR011990">
    <property type="entry name" value="TPR-like_helical_dom_sf"/>
</dbReference>
<gene>
    <name evidence="5" type="ORF">NE237_022083</name>
</gene>
<dbReference type="InterPro" id="IPR002885">
    <property type="entry name" value="PPR_rpt"/>
</dbReference>
<keyword evidence="6" id="KW-1185">Reference proteome</keyword>
<keyword evidence="2" id="KW-0677">Repeat</keyword>
<dbReference type="PROSITE" id="PS51375">
    <property type="entry name" value="PPR"/>
    <property type="match status" value="4"/>
</dbReference>
<dbReference type="InterPro" id="IPR046849">
    <property type="entry name" value="E2_motif"/>
</dbReference>
<dbReference type="InterPro" id="IPR032867">
    <property type="entry name" value="DYW_dom"/>
</dbReference>
<dbReference type="AlphaFoldDB" id="A0A9Q0HAA2"/>
<feature type="domain" description="DYW" evidence="4">
    <location>
        <begin position="560"/>
        <end position="644"/>
    </location>
</feature>
<organism evidence="5 6">
    <name type="scientific">Protea cynaroides</name>
    <dbReference type="NCBI Taxonomy" id="273540"/>
    <lineage>
        <taxon>Eukaryota</taxon>
        <taxon>Viridiplantae</taxon>
        <taxon>Streptophyta</taxon>
        <taxon>Embryophyta</taxon>
        <taxon>Tracheophyta</taxon>
        <taxon>Spermatophyta</taxon>
        <taxon>Magnoliopsida</taxon>
        <taxon>Proteales</taxon>
        <taxon>Proteaceae</taxon>
        <taxon>Protea</taxon>
    </lineage>
</organism>
<feature type="repeat" description="PPR" evidence="3">
    <location>
        <begin position="234"/>
        <end position="268"/>
    </location>
</feature>